<gene>
    <name evidence="2" type="ORF">METZ01_LOCUS338016</name>
</gene>
<sequence>MVVSQEQRASWIRNFNPLTPGGSARWPTSAGIYEPLMIYNSMKGEYIPWLAVKHEWNVRNDVLKLVIRKDVSWSDGAPFSGKDVLFTFNLLKKIPAFDVRALWTYLESIKLLNEYEVEFKFSSVYVPGLDAIVGQTIVPEHIWSIIEDPVKFTNPNPVGTGPYTEILKFQKQVWELGKNPNYW</sequence>
<dbReference type="Pfam" id="PF00496">
    <property type="entry name" value="SBP_bac_5"/>
    <property type="match status" value="1"/>
</dbReference>
<dbReference type="InterPro" id="IPR000914">
    <property type="entry name" value="SBP_5_dom"/>
</dbReference>
<dbReference type="Gene3D" id="3.90.76.10">
    <property type="entry name" value="Dipeptide-binding Protein, Domain 1"/>
    <property type="match status" value="1"/>
</dbReference>
<reference evidence="2" key="1">
    <citation type="submission" date="2018-05" db="EMBL/GenBank/DDBJ databases">
        <authorList>
            <person name="Lanie J.A."/>
            <person name="Ng W.-L."/>
            <person name="Kazmierczak K.M."/>
            <person name="Andrzejewski T.M."/>
            <person name="Davidsen T.M."/>
            <person name="Wayne K.J."/>
            <person name="Tettelin H."/>
            <person name="Glass J.I."/>
            <person name="Rusch D."/>
            <person name="Podicherti R."/>
            <person name="Tsui H.-C.T."/>
            <person name="Winkler M.E."/>
        </authorList>
    </citation>
    <scope>NUCLEOTIDE SEQUENCE</scope>
</reference>
<organism evidence="2">
    <name type="scientific">marine metagenome</name>
    <dbReference type="NCBI Taxonomy" id="408172"/>
    <lineage>
        <taxon>unclassified sequences</taxon>
        <taxon>metagenomes</taxon>
        <taxon>ecological metagenomes</taxon>
    </lineage>
</organism>
<dbReference type="PANTHER" id="PTHR30290">
    <property type="entry name" value="PERIPLASMIC BINDING COMPONENT OF ABC TRANSPORTER"/>
    <property type="match status" value="1"/>
</dbReference>
<dbReference type="EMBL" id="UINC01114682">
    <property type="protein sequence ID" value="SVC85162.1"/>
    <property type="molecule type" value="Genomic_DNA"/>
</dbReference>
<name>A0A382QKB0_9ZZZZ</name>
<protein>
    <recommendedName>
        <fullName evidence="1">Solute-binding protein family 5 domain-containing protein</fullName>
    </recommendedName>
</protein>
<dbReference type="PANTHER" id="PTHR30290:SF82">
    <property type="entry name" value="ABC-TYPE DIPEPTIDE_OLIGOPEPTIDE TRANSPORT SYSTEM, PERIPLASMIC COMPONENT"/>
    <property type="match status" value="1"/>
</dbReference>
<evidence type="ECO:0000259" key="1">
    <source>
        <dbReference type="Pfam" id="PF00496"/>
    </source>
</evidence>
<feature type="non-terminal residue" evidence="2">
    <location>
        <position position="183"/>
    </location>
</feature>
<evidence type="ECO:0000313" key="2">
    <source>
        <dbReference type="EMBL" id="SVC85162.1"/>
    </source>
</evidence>
<dbReference type="Gene3D" id="3.40.190.10">
    <property type="entry name" value="Periplasmic binding protein-like II"/>
    <property type="match status" value="1"/>
</dbReference>
<dbReference type="AlphaFoldDB" id="A0A382QKB0"/>
<dbReference type="GO" id="GO:1904680">
    <property type="term" value="F:peptide transmembrane transporter activity"/>
    <property type="evidence" value="ECO:0007669"/>
    <property type="project" value="TreeGrafter"/>
</dbReference>
<dbReference type="SUPFAM" id="SSF53850">
    <property type="entry name" value="Periplasmic binding protein-like II"/>
    <property type="match status" value="1"/>
</dbReference>
<feature type="domain" description="Solute-binding protein family 5" evidence="1">
    <location>
        <begin position="45"/>
        <end position="183"/>
    </location>
</feature>
<dbReference type="InterPro" id="IPR039424">
    <property type="entry name" value="SBP_5"/>
</dbReference>
<proteinExistence type="predicted"/>
<dbReference type="GO" id="GO:0015833">
    <property type="term" value="P:peptide transport"/>
    <property type="evidence" value="ECO:0007669"/>
    <property type="project" value="TreeGrafter"/>
</dbReference>
<accession>A0A382QKB0</accession>